<dbReference type="EMBL" id="BPLR01000307">
    <property type="protein sequence ID" value="GIY93797.1"/>
    <property type="molecule type" value="Genomic_DNA"/>
</dbReference>
<accession>A0AAV4XGM0</accession>
<evidence type="ECO:0000313" key="2">
    <source>
        <dbReference type="Proteomes" id="UP001054945"/>
    </source>
</evidence>
<dbReference type="Proteomes" id="UP001054945">
    <property type="component" value="Unassembled WGS sequence"/>
</dbReference>
<comment type="caution">
    <text evidence="1">The sequence shown here is derived from an EMBL/GenBank/DDBJ whole genome shotgun (WGS) entry which is preliminary data.</text>
</comment>
<dbReference type="AlphaFoldDB" id="A0AAV4XGM0"/>
<protein>
    <submittedName>
        <fullName evidence="1">Uncharacterized protein</fullName>
    </submittedName>
</protein>
<gene>
    <name evidence="1" type="ORF">CEXT_441181</name>
</gene>
<sequence length="123" mass="13925">MQRKDSALSKPQALLYIKECILCKFSHGMCHVPATSLSSFSIHEKKKEQITLSSRKFSPDVDAAVTLRNIGHGDFHMYAVHTNQRRYVRMPKKKAKKAPKNKKLGACLVIWVAKEEVQIISCA</sequence>
<evidence type="ECO:0000313" key="1">
    <source>
        <dbReference type="EMBL" id="GIY93797.1"/>
    </source>
</evidence>
<organism evidence="1 2">
    <name type="scientific">Caerostris extrusa</name>
    <name type="common">Bark spider</name>
    <name type="synonym">Caerostris bankana</name>
    <dbReference type="NCBI Taxonomy" id="172846"/>
    <lineage>
        <taxon>Eukaryota</taxon>
        <taxon>Metazoa</taxon>
        <taxon>Ecdysozoa</taxon>
        <taxon>Arthropoda</taxon>
        <taxon>Chelicerata</taxon>
        <taxon>Arachnida</taxon>
        <taxon>Araneae</taxon>
        <taxon>Araneomorphae</taxon>
        <taxon>Entelegynae</taxon>
        <taxon>Araneoidea</taxon>
        <taxon>Araneidae</taxon>
        <taxon>Caerostris</taxon>
    </lineage>
</organism>
<proteinExistence type="predicted"/>
<keyword evidence="2" id="KW-1185">Reference proteome</keyword>
<reference evidence="1 2" key="1">
    <citation type="submission" date="2021-06" db="EMBL/GenBank/DDBJ databases">
        <title>Caerostris extrusa draft genome.</title>
        <authorList>
            <person name="Kono N."/>
            <person name="Arakawa K."/>
        </authorList>
    </citation>
    <scope>NUCLEOTIDE SEQUENCE [LARGE SCALE GENOMIC DNA]</scope>
</reference>
<name>A0AAV4XGM0_CAEEX</name>